<protein>
    <recommendedName>
        <fullName evidence="10">Core-2/I-branching beta-1,6-N-acetylglucosaminyltransferase family protein</fullName>
    </recommendedName>
</protein>
<evidence type="ECO:0000256" key="2">
    <source>
        <dbReference type="ARBA" id="ARBA00022676"/>
    </source>
</evidence>
<dbReference type="GO" id="GO:0016020">
    <property type="term" value="C:membrane"/>
    <property type="evidence" value="ECO:0007669"/>
    <property type="project" value="UniProtKB-SubCell"/>
</dbReference>
<dbReference type="PANTHER" id="PTHR31042">
    <property type="entry name" value="CORE-2/I-BRANCHING BETA-1,6-N-ACETYLGLUCOSAMINYLTRANSFERASE FAMILY PROTEIN-RELATED"/>
    <property type="match status" value="1"/>
</dbReference>
<feature type="region of interest" description="Disordered" evidence="6">
    <location>
        <begin position="66"/>
        <end position="91"/>
    </location>
</feature>
<evidence type="ECO:0000256" key="1">
    <source>
        <dbReference type="ARBA" id="ARBA00004606"/>
    </source>
</evidence>
<dbReference type="Pfam" id="PF02485">
    <property type="entry name" value="Branch"/>
    <property type="match status" value="1"/>
</dbReference>
<evidence type="ECO:0000313" key="8">
    <source>
        <dbReference type="EMBL" id="KAG0483194.1"/>
    </source>
</evidence>
<keyword evidence="7" id="KW-1133">Transmembrane helix</keyword>
<keyword evidence="4 7" id="KW-0472">Membrane</keyword>
<evidence type="ECO:0000313" key="9">
    <source>
        <dbReference type="Proteomes" id="UP000639772"/>
    </source>
</evidence>
<reference evidence="8 9" key="1">
    <citation type="journal article" date="2020" name="Nat. Food">
        <title>A phased Vanilla planifolia genome enables genetic improvement of flavour and production.</title>
        <authorList>
            <person name="Hasing T."/>
            <person name="Tang H."/>
            <person name="Brym M."/>
            <person name="Khazi F."/>
            <person name="Huang T."/>
            <person name="Chambers A.H."/>
        </authorList>
    </citation>
    <scope>NUCLEOTIDE SEQUENCE [LARGE SCALE GENOMIC DNA]</scope>
    <source>
        <tissue evidence="8">Leaf</tissue>
    </source>
</reference>
<dbReference type="Proteomes" id="UP000639772">
    <property type="component" value="Unassembled WGS sequence"/>
</dbReference>
<feature type="transmembrane region" description="Helical" evidence="7">
    <location>
        <begin position="21"/>
        <end position="42"/>
    </location>
</feature>
<evidence type="ECO:0000256" key="6">
    <source>
        <dbReference type="SAM" id="MobiDB-lite"/>
    </source>
</evidence>
<name>A0A835R6Q8_VANPL</name>
<sequence>MKTDQQQNQNHQSLLHKSTKLFPILLPKLISALILFGLGLTVGNTTTSFLKSIPFSFHLSQLNHSIPPYPSPSPPPPPEPPTAPSKPRKGLKGFVEPEELVHDMTDEELLWRASMAPKSDRYPYNRVPKVAFMFLTRGPLPFAPLWEKFFEGHLGLYSIYVHADPYFNESVPAGSVFHGRRVPSKEVQWGALSMMEAERRLLANALLDFSNERFVLLSESCIPLFDFPTVRFYLLNSTVSFVESYDRPSPDARGRYSRRMQPLIPADRWRKGSQWFELRRDLVVEVVADSRFFNAFRRFCHPPCYVDEHYLPTVLAMRFGDQIAYRSLTWVDWSIRGAHPARFIRPRVTADLLRWMRGGATCNHMGRNTTMCFLFARKFHPNSLSRLLMFAPKVLGFGRK</sequence>
<keyword evidence="2" id="KW-0328">Glycosyltransferase</keyword>
<evidence type="ECO:0000256" key="3">
    <source>
        <dbReference type="ARBA" id="ARBA00022679"/>
    </source>
</evidence>
<evidence type="ECO:0000256" key="7">
    <source>
        <dbReference type="SAM" id="Phobius"/>
    </source>
</evidence>
<feature type="compositionally biased region" description="Pro residues" evidence="6">
    <location>
        <begin position="67"/>
        <end position="84"/>
    </location>
</feature>
<evidence type="ECO:0000256" key="4">
    <source>
        <dbReference type="ARBA" id="ARBA00023136"/>
    </source>
</evidence>
<dbReference type="PANTHER" id="PTHR31042:SF131">
    <property type="entry name" value="CORE-2_I-BRANCHING BETA-1,6-N-ACETYLGLUCOSAMINYLTRANSFERASE FAMILY PROTEIN"/>
    <property type="match status" value="1"/>
</dbReference>
<dbReference type="GO" id="GO:0016757">
    <property type="term" value="F:glycosyltransferase activity"/>
    <property type="evidence" value="ECO:0007669"/>
    <property type="project" value="UniProtKB-KW"/>
</dbReference>
<dbReference type="EMBL" id="JADCNM010000005">
    <property type="protein sequence ID" value="KAG0483194.1"/>
    <property type="molecule type" value="Genomic_DNA"/>
</dbReference>
<dbReference type="OrthoDB" id="191334at2759"/>
<dbReference type="InterPro" id="IPR003406">
    <property type="entry name" value="Glyco_trans_14"/>
</dbReference>
<proteinExistence type="predicted"/>
<evidence type="ECO:0000256" key="5">
    <source>
        <dbReference type="ARBA" id="ARBA00023180"/>
    </source>
</evidence>
<comment type="caution">
    <text evidence="8">The sequence shown here is derived from an EMBL/GenBank/DDBJ whole genome shotgun (WGS) entry which is preliminary data.</text>
</comment>
<gene>
    <name evidence="8" type="ORF">HPP92_011278</name>
</gene>
<evidence type="ECO:0008006" key="10">
    <source>
        <dbReference type="Google" id="ProtNLM"/>
    </source>
</evidence>
<keyword evidence="5" id="KW-0325">Glycoprotein</keyword>
<accession>A0A835R6Q8</accession>
<dbReference type="AlphaFoldDB" id="A0A835R6Q8"/>
<keyword evidence="3" id="KW-0808">Transferase</keyword>
<comment type="subcellular location">
    <subcellularLocation>
        <location evidence="1">Membrane</location>
        <topology evidence="1">Single-pass type II membrane protein</topology>
    </subcellularLocation>
</comment>
<organism evidence="8 9">
    <name type="scientific">Vanilla planifolia</name>
    <name type="common">Vanilla</name>
    <dbReference type="NCBI Taxonomy" id="51239"/>
    <lineage>
        <taxon>Eukaryota</taxon>
        <taxon>Viridiplantae</taxon>
        <taxon>Streptophyta</taxon>
        <taxon>Embryophyta</taxon>
        <taxon>Tracheophyta</taxon>
        <taxon>Spermatophyta</taxon>
        <taxon>Magnoliopsida</taxon>
        <taxon>Liliopsida</taxon>
        <taxon>Asparagales</taxon>
        <taxon>Orchidaceae</taxon>
        <taxon>Vanilloideae</taxon>
        <taxon>Vanilleae</taxon>
        <taxon>Vanilla</taxon>
    </lineage>
</organism>
<keyword evidence="7" id="KW-0812">Transmembrane</keyword>
<dbReference type="InterPro" id="IPR044174">
    <property type="entry name" value="BC10-like"/>
</dbReference>